<name>A0A0F9H1H8_9ZZZZ</name>
<dbReference type="AlphaFoldDB" id="A0A0F9H1H8"/>
<protein>
    <submittedName>
        <fullName evidence="1">Uncharacterized protein</fullName>
    </submittedName>
</protein>
<feature type="non-terminal residue" evidence="1">
    <location>
        <position position="1"/>
    </location>
</feature>
<proteinExistence type="predicted"/>
<accession>A0A0F9H1H8</accession>
<organism evidence="1">
    <name type="scientific">marine sediment metagenome</name>
    <dbReference type="NCBI Taxonomy" id="412755"/>
    <lineage>
        <taxon>unclassified sequences</taxon>
        <taxon>metagenomes</taxon>
        <taxon>ecological metagenomes</taxon>
    </lineage>
</organism>
<dbReference type="EMBL" id="LAZR01018335">
    <property type="protein sequence ID" value="KKL96801.1"/>
    <property type="molecule type" value="Genomic_DNA"/>
</dbReference>
<reference evidence="1" key="1">
    <citation type="journal article" date="2015" name="Nature">
        <title>Complex archaea that bridge the gap between prokaryotes and eukaryotes.</title>
        <authorList>
            <person name="Spang A."/>
            <person name="Saw J.H."/>
            <person name="Jorgensen S.L."/>
            <person name="Zaremba-Niedzwiedzka K."/>
            <person name="Martijn J."/>
            <person name="Lind A.E."/>
            <person name="van Eijk R."/>
            <person name="Schleper C."/>
            <person name="Guy L."/>
            <person name="Ettema T.J."/>
        </authorList>
    </citation>
    <scope>NUCLEOTIDE SEQUENCE</scope>
</reference>
<evidence type="ECO:0000313" key="1">
    <source>
        <dbReference type="EMBL" id="KKL96801.1"/>
    </source>
</evidence>
<sequence length="98" mass="10631">VTGRARGNNPYDQEHIDLVAAIRKNESYNEGWYGATSSFTAVLGRMATYSGQVLKWDDAVAKGPSVMPENYAFDADPPTQPDADGNYPVAVPGVFKAY</sequence>
<gene>
    <name evidence="1" type="ORF">LCGC14_1840870</name>
</gene>
<comment type="caution">
    <text evidence="1">The sequence shown here is derived from an EMBL/GenBank/DDBJ whole genome shotgun (WGS) entry which is preliminary data.</text>
</comment>